<dbReference type="Proteomes" id="UP001191082">
    <property type="component" value="Unassembled WGS sequence"/>
</dbReference>
<dbReference type="PRINTS" id="PR00032">
    <property type="entry name" value="HTHARAC"/>
</dbReference>
<dbReference type="Pfam" id="PF12833">
    <property type="entry name" value="HTH_18"/>
    <property type="match status" value="1"/>
</dbReference>
<dbReference type="PANTHER" id="PTHR43280:SF32">
    <property type="entry name" value="TRANSCRIPTIONAL REGULATORY PROTEIN"/>
    <property type="match status" value="1"/>
</dbReference>
<organism evidence="5 6">
    <name type="scientific">Arenibacterium halophilum</name>
    <dbReference type="NCBI Taxonomy" id="2583821"/>
    <lineage>
        <taxon>Bacteria</taxon>
        <taxon>Pseudomonadati</taxon>
        <taxon>Pseudomonadota</taxon>
        <taxon>Alphaproteobacteria</taxon>
        <taxon>Rhodobacterales</taxon>
        <taxon>Paracoccaceae</taxon>
        <taxon>Arenibacterium</taxon>
    </lineage>
</organism>
<evidence type="ECO:0000256" key="1">
    <source>
        <dbReference type="ARBA" id="ARBA00023015"/>
    </source>
</evidence>
<keyword evidence="1" id="KW-0805">Transcription regulation</keyword>
<evidence type="ECO:0000256" key="3">
    <source>
        <dbReference type="ARBA" id="ARBA00023163"/>
    </source>
</evidence>
<protein>
    <submittedName>
        <fullName evidence="5">Helix-turn-helix domain-containing protein</fullName>
    </submittedName>
</protein>
<dbReference type="Gene3D" id="1.10.10.60">
    <property type="entry name" value="Homeodomain-like"/>
    <property type="match status" value="1"/>
</dbReference>
<dbReference type="SMART" id="SM00342">
    <property type="entry name" value="HTH_ARAC"/>
    <property type="match status" value="1"/>
</dbReference>
<sequence>MIRQQQFGPIGAASAGIRLNTLAQLARHGSWQLELAHDRPHHLFVWITRGQGIALMDGARRGVGIHNALFLPARSLNAIDLGRQGFAQAITLPPDLALNLPTRPLHLRVRDVTAQGEMTSLLESLQREQNAGRPHSQNAMEAYCRLIAIWMQRHTDMSEEPDTAARRLMRGFFQRLVAPDAGVNVTVARHAEALEVTPTHLSRVCRAETGRTAAALIAERAQHRARMLLSETKVPVQDIARNLGFGSAAYFSRFLQQRTGASPSELRRRARA</sequence>
<dbReference type="InterPro" id="IPR020449">
    <property type="entry name" value="Tscrpt_reg_AraC-type_HTH"/>
</dbReference>
<dbReference type="InterPro" id="IPR018060">
    <property type="entry name" value="HTH_AraC"/>
</dbReference>
<feature type="domain" description="HTH araC/xylS-type" evidence="4">
    <location>
        <begin position="166"/>
        <end position="269"/>
    </location>
</feature>
<dbReference type="SUPFAM" id="SSF46689">
    <property type="entry name" value="Homeodomain-like"/>
    <property type="match status" value="1"/>
</dbReference>
<evidence type="ECO:0000256" key="2">
    <source>
        <dbReference type="ARBA" id="ARBA00023125"/>
    </source>
</evidence>
<evidence type="ECO:0000313" key="6">
    <source>
        <dbReference type="Proteomes" id="UP001191082"/>
    </source>
</evidence>
<keyword evidence="6" id="KW-1185">Reference proteome</keyword>
<accession>A0ABY2XDF5</accession>
<keyword evidence="2" id="KW-0238">DNA-binding</keyword>
<proteinExistence type="predicted"/>
<name>A0ABY2XDF5_9RHOB</name>
<gene>
    <name evidence="5" type="ORF">FGK64_12155</name>
</gene>
<dbReference type="InterPro" id="IPR009057">
    <property type="entry name" value="Homeodomain-like_sf"/>
</dbReference>
<evidence type="ECO:0000259" key="4">
    <source>
        <dbReference type="PROSITE" id="PS01124"/>
    </source>
</evidence>
<dbReference type="PROSITE" id="PS01124">
    <property type="entry name" value="HTH_ARAC_FAMILY_2"/>
    <property type="match status" value="1"/>
</dbReference>
<dbReference type="EMBL" id="VCPC01000002">
    <property type="protein sequence ID" value="TMV13762.1"/>
    <property type="molecule type" value="Genomic_DNA"/>
</dbReference>
<evidence type="ECO:0000313" key="5">
    <source>
        <dbReference type="EMBL" id="TMV13762.1"/>
    </source>
</evidence>
<keyword evidence="3" id="KW-0804">Transcription</keyword>
<comment type="caution">
    <text evidence="5">The sequence shown here is derived from an EMBL/GenBank/DDBJ whole genome shotgun (WGS) entry which is preliminary data.</text>
</comment>
<reference evidence="5 6" key="1">
    <citation type="submission" date="2019-05" db="EMBL/GenBank/DDBJ databases">
        <title>Marivita sp. nov. isolated from sea sediment.</title>
        <authorList>
            <person name="Kim W."/>
        </authorList>
    </citation>
    <scope>NUCLEOTIDE SEQUENCE [LARGE SCALE GENOMIC DNA]</scope>
    <source>
        <strain evidence="5 6">CAU 1492</strain>
    </source>
</reference>
<dbReference type="PANTHER" id="PTHR43280">
    <property type="entry name" value="ARAC-FAMILY TRANSCRIPTIONAL REGULATOR"/>
    <property type="match status" value="1"/>
</dbReference>